<dbReference type="Proteomes" id="UP000608890">
    <property type="component" value="Unassembled WGS sequence"/>
</dbReference>
<feature type="region of interest" description="Disordered" evidence="1">
    <location>
        <begin position="66"/>
        <end position="85"/>
    </location>
</feature>
<proteinExistence type="predicted"/>
<gene>
    <name evidence="2" type="ORF">GCM10011608_08820</name>
</gene>
<reference evidence="2" key="2">
    <citation type="submission" date="2020-09" db="EMBL/GenBank/DDBJ databases">
        <authorList>
            <person name="Sun Q."/>
            <person name="Zhou Y."/>
        </authorList>
    </citation>
    <scope>NUCLEOTIDE SEQUENCE</scope>
    <source>
        <strain evidence="2">CGMCC 4.7312</strain>
    </source>
</reference>
<evidence type="ECO:0000313" key="3">
    <source>
        <dbReference type="Proteomes" id="UP000608890"/>
    </source>
</evidence>
<evidence type="ECO:0000313" key="2">
    <source>
        <dbReference type="EMBL" id="GGM26345.1"/>
    </source>
</evidence>
<sequence>MPLGEDNRGTTVVMPEVEDPAYFERVSQPRDEVDRWATRAMQCLEFAEVDETIWWALGMLSGIDHRPSNSGRAPGRTGYHGDFIL</sequence>
<dbReference type="AlphaFoldDB" id="A0A917TKW0"/>
<reference evidence="2" key="1">
    <citation type="journal article" date="2014" name="Int. J. Syst. Evol. Microbiol.">
        <title>Complete genome sequence of Corynebacterium casei LMG S-19264T (=DSM 44701T), isolated from a smear-ripened cheese.</title>
        <authorList>
            <consortium name="US DOE Joint Genome Institute (JGI-PGF)"/>
            <person name="Walter F."/>
            <person name="Albersmeier A."/>
            <person name="Kalinowski J."/>
            <person name="Ruckert C."/>
        </authorList>
    </citation>
    <scope>NUCLEOTIDE SEQUENCE</scope>
    <source>
        <strain evidence="2">CGMCC 4.7312</strain>
    </source>
</reference>
<evidence type="ECO:0000256" key="1">
    <source>
        <dbReference type="SAM" id="MobiDB-lite"/>
    </source>
</evidence>
<keyword evidence="3" id="KW-1185">Reference proteome</keyword>
<protein>
    <submittedName>
        <fullName evidence="2">Uncharacterized protein</fullName>
    </submittedName>
</protein>
<dbReference type="EMBL" id="BMNB01000003">
    <property type="protein sequence ID" value="GGM26345.1"/>
    <property type="molecule type" value="Genomic_DNA"/>
</dbReference>
<accession>A0A917TKW0</accession>
<comment type="caution">
    <text evidence="2">The sequence shown here is derived from an EMBL/GenBank/DDBJ whole genome shotgun (WGS) entry which is preliminary data.</text>
</comment>
<organism evidence="2 3">
    <name type="scientific">Micromonospora sonchi</name>
    <dbReference type="NCBI Taxonomy" id="1763543"/>
    <lineage>
        <taxon>Bacteria</taxon>
        <taxon>Bacillati</taxon>
        <taxon>Actinomycetota</taxon>
        <taxon>Actinomycetes</taxon>
        <taxon>Micromonosporales</taxon>
        <taxon>Micromonosporaceae</taxon>
        <taxon>Micromonospora</taxon>
    </lineage>
</organism>
<name>A0A917TKW0_9ACTN</name>